<dbReference type="GeneID" id="33043766"/>
<proteinExistence type="predicted"/>
<evidence type="ECO:0000313" key="2">
    <source>
        <dbReference type="Proteomes" id="UP000002899"/>
    </source>
</evidence>
<protein>
    <submittedName>
        <fullName evidence="1">Photosensitized INA-labeled protein 1, PhIL1, putative</fullName>
    </submittedName>
</protein>
<dbReference type="Proteomes" id="UP000002899">
    <property type="component" value="Chromosome IV"/>
</dbReference>
<evidence type="ECO:0000313" key="1">
    <source>
        <dbReference type="EMBL" id="SIO73641.1"/>
    </source>
</evidence>
<reference evidence="1 2" key="3">
    <citation type="journal article" date="2016" name="Sci. Rep.">
        <title>Genome-wide diversity and gene expression profiling of Babesia microti isolates identify polymorphic genes that mediate host-pathogen interactions.</title>
        <authorList>
            <person name="Silva J.C."/>
            <person name="Cornillot E."/>
            <person name="McCracken C."/>
            <person name="Usmani-Brown S."/>
            <person name="Dwivedi A."/>
            <person name="Ifeonu O.O."/>
            <person name="Crabtree J."/>
            <person name="Gotia H.T."/>
            <person name="Virji A.Z."/>
            <person name="Reynes C."/>
            <person name="Colinge J."/>
            <person name="Kumar V."/>
            <person name="Lawres L."/>
            <person name="Pazzi J.E."/>
            <person name="Pablo J.V."/>
            <person name="Hung C."/>
            <person name="Brancato J."/>
            <person name="Kumari P."/>
            <person name="Orvis J."/>
            <person name="Tretina K."/>
            <person name="Chibucos M."/>
            <person name="Ott S."/>
            <person name="Sadzewicz L."/>
            <person name="Sengamalay N."/>
            <person name="Shetty A.C."/>
            <person name="Su Q."/>
            <person name="Tallon L."/>
            <person name="Fraser C.M."/>
            <person name="Frutos R."/>
            <person name="Molina D.M."/>
            <person name="Krause P.J."/>
            <person name="Ben Mamoun C."/>
        </authorList>
    </citation>
    <scope>NUCLEOTIDE SEQUENCE [LARGE SCALE GENOMIC DNA]</scope>
    <source>
        <strain evidence="1 2">RI</strain>
    </source>
</reference>
<gene>
    <name evidence="1" type="ORF">BmR1_04g06286</name>
</gene>
<keyword evidence="2" id="KW-1185">Reference proteome</keyword>
<accession>A0A1N6LXQ0</accession>
<dbReference type="KEGG" id="bmic:BmR1_04g06286"/>
<reference evidence="1 2" key="2">
    <citation type="journal article" date="2013" name="PLoS ONE">
        <title>Whole genome mapping and re-organization of the nuclear and mitochondrial genomes of Babesia microti isolates.</title>
        <authorList>
            <person name="Cornillot E."/>
            <person name="Dassouli A."/>
            <person name="Garg A."/>
            <person name="Pachikara N."/>
            <person name="Randazzo S."/>
            <person name="Depoix D."/>
            <person name="Carcy B."/>
            <person name="Delbecq S."/>
            <person name="Frutos R."/>
            <person name="Silva J.C."/>
            <person name="Sutton R."/>
            <person name="Krause P.J."/>
            <person name="Mamoun C.B."/>
        </authorList>
    </citation>
    <scope>NUCLEOTIDE SEQUENCE [LARGE SCALE GENOMIC DNA]</scope>
    <source>
        <strain evidence="1 2">RI</strain>
    </source>
</reference>
<sequence>MGKTLCSTSSYACTCEYMSEIMSMEMDTQYNCKIYIPNQTNEYTHNYYTTSLSVPNRTLERSQLSNGLIENIEQEMIEYRNNKFEDRYVAFESNLSEMQHDRIIRDDHSTTPYRRAECPIHVYDRDGVPSRRGNDLNSTKDRKGDEMINYKTFGNSCSNMGREVEDKLNRLIAERVVDGNDNWPLVQIPLEIKYEVFRRRRKGDATNEWSNAYDTTQDPLQCNMPDPECDNEPICC</sequence>
<dbReference type="OrthoDB" id="364466at2759"/>
<dbReference type="AlphaFoldDB" id="A0A1N6LXQ0"/>
<dbReference type="RefSeq" id="XP_021337719.1">
    <property type="nucleotide sequence ID" value="XM_021482494.1"/>
</dbReference>
<organism evidence="1 2">
    <name type="scientific">Babesia microti (strain RI)</name>
    <dbReference type="NCBI Taxonomy" id="1133968"/>
    <lineage>
        <taxon>Eukaryota</taxon>
        <taxon>Sar</taxon>
        <taxon>Alveolata</taxon>
        <taxon>Apicomplexa</taxon>
        <taxon>Aconoidasida</taxon>
        <taxon>Piroplasmida</taxon>
        <taxon>Babesiidae</taxon>
        <taxon>Babesia</taxon>
    </lineage>
</organism>
<reference evidence="1 2" key="1">
    <citation type="journal article" date="2012" name="Nucleic Acids Res.">
        <title>Sequencing of the smallest Apicomplexan genome from the human pathogen Babesia microti.</title>
        <authorList>
            <person name="Cornillot E."/>
            <person name="Hadj-Kaddour K."/>
            <person name="Dassouli A."/>
            <person name="Noel B."/>
            <person name="Ranwez V."/>
            <person name="Vacherie B."/>
            <person name="Augagneur Y."/>
            <person name="Bres V."/>
            <person name="Duclos A."/>
            <person name="Randazzo S."/>
            <person name="Carcy B."/>
            <person name="Debierre-Grockiego F."/>
            <person name="Delbecq S."/>
            <person name="Moubri-Menage K."/>
            <person name="Shams-Eldin H."/>
            <person name="Usmani-Brown S."/>
            <person name="Bringaud F."/>
            <person name="Wincker P."/>
            <person name="Vivares C.P."/>
            <person name="Schwarz R.T."/>
            <person name="Schetters T.P."/>
            <person name="Krause P.J."/>
            <person name="Gorenflot A."/>
            <person name="Berry V."/>
            <person name="Barbe V."/>
            <person name="Ben Mamoun C."/>
        </authorList>
    </citation>
    <scope>NUCLEOTIDE SEQUENCE [LARGE SCALE GENOMIC DNA]</scope>
    <source>
        <strain evidence="1 2">RI</strain>
    </source>
</reference>
<dbReference type="VEuPathDB" id="PiroplasmaDB:BmR1_04g06286"/>
<name>A0A1N6LXQ0_BABMR</name>
<dbReference type="EMBL" id="LN871599">
    <property type="protein sequence ID" value="SIO73641.1"/>
    <property type="molecule type" value="Genomic_DNA"/>
</dbReference>